<proteinExistence type="predicted"/>
<dbReference type="PANTHER" id="PTHR33704">
    <property type="entry name" value="PROTEIN HEAT INTOLERANT 4-RELATED"/>
    <property type="match status" value="1"/>
</dbReference>
<protein>
    <submittedName>
        <fullName evidence="2">Uncharacterized protein</fullName>
    </submittedName>
</protein>
<evidence type="ECO:0000313" key="2">
    <source>
        <dbReference type="EMBL" id="KAL2317088.1"/>
    </source>
</evidence>
<dbReference type="InterPro" id="IPR039313">
    <property type="entry name" value="HIT4"/>
</dbReference>
<reference evidence="2 3" key="1">
    <citation type="submission" date="2024-08" db="EMBL/GenBank/DDBJ databases">
        <title>Insights into the chromosomal genome structure of Flemingia macrophylla.</title>
        <authorList>
            <person name="Ding Y."/>
            <person name="Zhao Y."/>
            <person name="Bi W."/>
            <person name="Wu M."/>
            <person name="Zhao G."/>
            <person name="Gong Y."/>
            <person name="Li W."/>
            <person name="Zhang P."/>
        </authorList>
    </citation>
    <scope>NUCLEOTIDE SEQUENCE [LARGE SCALE GENOMIC DNA]</scope>
    <source>
        <strain evidence="2">DYQJB</strain>
        <tissue evidence="2">Leaf</tissue>
    </source>
</reference>
<comment type="caution">
    <text evidence="2">The sequence shown here is derived from an EMBL/GenBank/DDBJ whole genome shotgun (WGS) entry which is preliminary data.</text>
</comment>
<name>A0ABD1L147_9FABA</name>
<dbReference type="Proteomes" id="UP001603857">
    <property type="component" value="Unassembled WGS sequence"/>
</dbReference>
<feature type="region of interest" description="Disordered" evidence="1">
    <location>
        <begin position="14"/>
        <end position="42"/>
    </location>
</feature>
<gene>
    <name evidence="2" type="ORF">Fmac_030964</name>
</gene>
<dbReference type="EMBL" id="JBGMDY010000011">
    <property type="protein sequence ID" value="KAL2317088.1"/>
    <property type="molecule type" value="Genomic_DNA"/>
</dbReference>
<accession>A0ABD1L147</accession>
<evidence type="ECO:0000313" key="3">
    <source>
        <dbReference type="Proteomes" id="UP001603857"/>
    </source>
</evidence>
<organism evidence="2 3">
    <name type="scientific">Flemingia macrophylla</name>
    <dbReference type="NCBI Taxonomy" id="520843"/>
    <lineage>
        <taxon>Eukaryota</taxon>
        <taxon>Viridiplantae</taxon>
        <taxon>Streptophyta</taxon>
        <taxon>Embryophyta</taxon>
        <taxon>Tracheophyta</taxon>
        <taxon>Spermatophyta</taxon>
        <taxon>Magnoliopsida</taxon>
        <taxon>eudicotyledons</taxon>
        <taxon>Gunneridae</taxon>
        <taxon>Pentapetalae</taxon>
        <taxon>rosids</taxon>
        <taxon>fabids</taxon>
        <taxon>Fabales</taxon>
        <taxon>Fabaceae</taxon>
        <taxon>Papilionoideae</taxon>
        <taxon>50 kb inversion clade</taxon>
        <taxon>NPAAA clade</taxon>
        <taxon>indigoferoid/millettioid clade</taxon>
        <taxon>Phaseoleae</taxon>
        <taxon>Flemingia</taxon>
    </lineage>
</organism>
<sequence length="167" mass="19115">MSFRIRLSSLRGHASRSASNHSFVHRPATTAQPPSPLRPASTATAPHLRAAMKHLKLDRVKKYEYCLPYFYQPIKEDELEQSTKVPIIFPAEPKPVFCEFDWELYELEVLNLFSNVYSFGYQIQLARGRVDVDLQAPHFISVLLLRLRLQTKLCSESPLQGKLDNSG</sequence>
<dbReference type="AlphaFoldDB" id="A0ABD1L147"/>
<evidence type="ECO:0000256" key="1">
    <source>
        <dbReference type="SAM" id="MobiDB-lite"/>
    </source>
</evidence>
<keyword evidence="3" id="KW-1185">Reference proteome</keyword>
<dbReference type="PANTHER" id="PTHR33704:SF1">
    <property type="entry name" value="PROTEIN HEAT INTOLERANT 4-RELATED"/>
    <property type="match status" value="1"/>
</dbReference>